<sequence>MAVDIEEISNGGKEHHVKTCHGLVSVVVYGDQEKPALITYPDVALNCKSSDLSCFQGLFLCPEAVSLLLHNFCIYHISPPGHEFGAAPVCSTDPSPSVEDLADQILEVLNFFRLESVMCMGITAGAYILSLFAIKHKDRVLGLILISPLCKAPSWSEWFYYKVVSNLLYYYGMSGLLKDRFLQRYFSKEARGSSEVPERDVVHECRRLNTVFLHLKIVVTLMMCLSQLLGERHGVSLRRFLEAINRRHDITDGLRSLKCRTLIFVGDQSPFHSETLHMVAALDRKNSALVEVQACGSMVTEEQPHAMLIPMEFFFMGFGLYRPGRVSDSPTSPLSPSCISPELLSPESLGLKLKPIKTRVPTKC</sequence>
<organism evidence="2 3">
    <name type="scientific">Brassica napus</name>
    <name type="common">Rape</name>
    <dbReference type="NCBI Taxonomy" id="3708"/>
    <lineage>
        <taxon>Eukaryota</taxon>
        <taxon>Viridiplantae</taxon>
        <taxon>Streptophyta</taxon>
        <taxon>Embryophyta</taxon>
        <taxon>Tracheophyta</taxon>
        <taxon>Spermatophyta</taxon>
        <taxon>Magnoliopsida</taxon>
        <taxon>eudicotyledons</taxon>
        <taxon>Gunneridae</taxon>
        <taxon>Pentapetalae</taxon>
        <taxon>rosids</taxon>
        <taxon>malvids</taxon>
        <taxon>Brassicales</taxon>
        <taxon>Brassicaceae</taxon>
        <taxon>Brassiceae</taxon>
        <taxon>Brassica</taxon>
    </lineage>
</organism>
<dbReference type="InterPro" id="IPR029058">
    <property type="entry name" value="AB_hydrolase_fold"/>
</dbReference>
<dbReference type="InterPro" id="IPR004142">
    <property type="entry name" value="NDRG"/>
</dbReference>
<comment type="caution">
    <text evidence="2">The sequence shown here is derived from an EMBL/GenBank/DDBJ whole genome shotgun (WGS) entry which is preliminary data.</text>
</comment>
<dbReference type="Pfam" id="PF03096">
    <property type="entry name" value="Ndr"/>
    <property type="match status" value="2"/>
</dbReference>
<dbReference type="PANTHER" id="PTHR11034">
    <property type="entry name" value="N-MYC DOWNSTREAM REGULATED"/>
    <property type="match status" value="1"/>
</dbReference>
<dbReference type="SUPFAM" id="SSF53474">
    <property type="entry name" value="alpha/beta-Hydrolases"/>
    <property type="match status" value="1"/>
</dbReference>
<keyword evidence="3" id="KW-1185">Reference proteome</keyword>
<evidence type="ECO:0000256" key="1">
    <source>
        <dbReference type="ARBA" id="ARBA00005598"/>
    </source>
</evidence>
<name>A0ABQ7YCV2_BRANA</name>
<proteinExistence type="inferred from homology"/>
<protein>
    <submittedName>
        <fullName evidence="2">Uncharacterized protein</fullName>
    </submittedName>
</protein>
<dbReference type="Proteomes" id="UP000824890">
    <property type="component" value="Unassembled WGS sequence"/>
</dbReference>
<evidence type="ECO:0000313" key="2">
    <source>
        <dbReference type="EMBL" id="KAH0865966.1"/>
    </source>
</evidence>
<dbReference type="Gene3D" id="3.40.50.1820">
    <property type="entry name" value="alpha/beta hydrolase"/>
    <property type="match status" value="1"/>
</dbReference>
<reference evidence="2 3" key="1">
    <citation type="submission" date="2021-05" db="EMBL/GenBank/DDBJ databases">
        <title>Genome Assembly of Synthetic Allotetraploid Brassica napus Reveals Homoeologous Exchanges between Subgenomes.</title>
        <authorList>
            <person name="Davis J.T."/>
        </authorList>
    </citation>
    <scope>NUCLEOTIDE SEQUENCE [LARGE SCALE GENOMIC DNA]</scope>
    <source>
        <strain evidence="3">cv. Da-Ae</strain>
        <tissue evidence="2">Seedling</tissue>
    </source>
</reference>
<evidence type="ECO:0000313" key="3">
    <source>
        <dbReference type="Proteomes" id="UP000824890"/>
    </source>
</evidence>
<dbReference type="EMBL" id="JAGKQM010000018">
    <property type="protein sequence ID" value="KAH0865966.1"/>
    <property type="molecule type" value="Genomic_DNA"/>
</dbReference>
<accession>A0ABQ7YCV2</accession>
<gene>
    <name evidence="2" type="ORF">HID58_083177</name>
</gene>
<comment type="similarity">
    <text evidence="1">Belongs to the NDRG family.</text>
</comment>